<name>A0A8J4TNR8_CLAMG</name>
<reference evidence="1" key="1">
    <citation type="submission" date="2020-07" db="EMBL/GenBank/DDBJ databases">
        <title>Clarias magur genome sequencing, assembly and annotation.</title>
        <authorList>
            <person name="Kushwaha B."/>
            <person name="Kumar R."/>
            <person name="Das P."/>
            <person name="Joshi C.G."/>
            <person name="Kumar D."/>
            <person name="Nagpure N.S."/>
            <person name="Pandey M."/>
            <person name="Agarwal S."/>
            <person name="Srivastava S."/>
            <person name="Singh M."/>
            <person name="Sahoo L."/>
            <person name="Jayasankar P."/>
            <person name="Meher P.K."/>
            <person name="Koringa P.G."/>
            <person name="Iquebal M.A."/>
            <person name="Das S.P."/>
            <person name="Bit A."/>
            <person name="Patnaik S."/>
            <person name="Patel N."/>
            <person name="Shah T.M."/>
            <person name="Hinsu A."/>
            <person name="Jena J.K."/>
        </authorList>
    </citation>
    <scope>NUCLEOTIDE SEQUENCE</scope>
    <source>
        <strain evidence="1">CIFAMagur01</strain>
        <tissue evidence="1">Testis</tissue>
    </source>
</reference>
<sequence length="190" mass="22587">MAACPDAPKKSEATLTRIQTFSEHEKIQYWGLTNGCTTGFIFNEEKEDITLFKLSEPGGIHWSKATERITFDQINWKKFHKWCKDLEYYIVHGMFSPEAFKRKWRSKSSPQDTYHMRLTNFAKNKVSLHCYIVFFGDGWLDVNKHSGCVRYDRTSWEELRCCFKQTDDLFLQLERNKETSEIKLRLTDLF</sequence>
<accession>A0A8J4TNR8</accession>
<organism evidence="1 2">
    <name type="scientific">Clarias magur</name>
    <name type="common">Asian catfish</name>
    <name type="synonym">Macropteronotus magur</name>
    <dbReference type="NCBI Taxonomy" id="1594786"/>
    <lineage>
        <taxon>Eukaryota</taxon>
        <taxon>Metazoa</taxon>
        <taxon>Chordata</taxon>
        <taxon>Craniata</taxon>
        <taxon>Vertebrata</taxon>
        <taxon>Euteleostomi</taxon>
        <taxon>Actinopterygii</taxon>
        <taxon>Neopterygii</taxon>
        <taxon>Teleostei</taxon>
        <taxon>Ostariophysi</taxon>
        <taxon>Siluriformes</taxon>
        <taxon>Clariidae</taxon>
        <taxon>Clarias</taxon>
    </lineage>
</organism>
<proteinExistence type="predicted"/>
<evidence type="ECO:0000313" key="1">
    <source>
        <dbReference type="EMBL" id="KAF5894274.1"/>
    </source>
</evidence>
<keyword evidence="2" id="KW-1185">Reference proteome</keyword>
<protein>
    <submittedName>
        <fullName evidence="1">Siroheme synthase 2</fullName>
    </submittedName>
</protein>
<gene>
    <name evidence="1" type="primary">cysG2</name>
    <name evidence="1" type="ORF">DAT39_016038</name>
</gene>
<comment type="caution">
    <text evidence="1">The sequence shown here is derived from an EMBL/GenBank/DDBJ whole genome shotgun (WGS) entry which is preliminary data.</text>
</comment>
<evidence type="ECO:0000313" key="2">
    <source>
        <dbReference type="Proteomes" id="UP000727407"/>
    </source>
</evidence>
<dbReference type="Proteomes" id="UP000727407">
    <property type="component" value="Unassembled WGS sequence"/>
</dbReference>
<dbReference type="EMBL" id="QNUK01000382">
    <property type="protein sequence ID" value="KAF5894274.1"/>
    <property type="molecule type" value="Genomic_DNA"/>
</dbReference>
<dbReference type="AlphaFoldDB" id="A0A8J4TNR8"/>